<reference evidence="2 3" key="1">
    <citation type="submission" date="2016-05" db="EMBL/GenBank/DDBJ databases">
        <title>Genome sequencing of Trichophyton violaceum CMCC(F)T3l isolated from hair.</title>
        <authorList>
            <person name="Zhan P."/>
            <person name="Tao Y."/>
            <person name="Liu W."/>
        </authorList>
    </citation>
    <scope>NUCLEOTIDE SEQUENCE [LARGE SCALE GENOMIC DNA]</scope>
    <source>
        <strain evidence="3">CMCC(F)T3l</strain>
    </source>
</reference>
<evidence type="ECO:0000313" key="2">
    <source>
        <dbReference type="EMBL" id="OAL71837.1"/>
    </source>
</evidence>
<proteinExistence type="predicted"/>
<protein>
    <submittedName>
        <fullName evidence="2">Uncharacterized protein</fullName>
    </submittedName>
</protein>
<organism evidence="2 3">
    <name type="scientific">Trichophyton violaceum</name>
    <dbReference type="NCBI Taxonomy" id="34388"/>
    <lineage>
        <taxon>Eukaryota</taxon>
        <taxon>Fungi</taxon>
        <taxon>Dikarya</taxon>
        <taxon>Ascomycota</taxon>
        <taxon>Pezizomycotina</taxon>
        <taxon>Eurotiomycetes</taxon>
        <taxon>Eurotiomycetidae</taxon>
        <taxon>Onygenales</taxon>
        <taxon>Arthrodermataceae</taxon>
        <taxon>Trichophyton</taxon>
    </lineage>
</organism>
<gene>
    <name evidence="2" type="ORF">A7D00_3868</name>
</gene>
<feature type="compositionally biased region" description="Low complexity" evidence="1">
    <location>
        <begin position="1"/>
        <end position="10"/>
    </location>
</feature>
<evidence type="ECO:0000313" key="3">
    <source>
        <dbReference type="Proteomes" id="UP000243519"/>
    </source>
</evidence>
<dbReference type="EMBL" id="LHPN01000005">
    <property type="protein sequence ID" value="OAL71837.1"/>
    <property type="molecule type" value="Genomic_DNA"/>
</dbReference>
<comment type="caution">
    <text evidence="2">The sequence shown here is derived from an EMBL/GenBank/DDBJ whole genome shotgun (WGS) entry which is preliminary data.</text>
</comment>
<accession>A0A178FK95</accession>
<evidence type="ECO:0000256" key="1">
    <source>
        <dbReference type="SAM" id="MobiDB-lite"/>
    </source>
</evidence>
<keyword evidence="3" id="KW-1185">Reference proteome</keyword>
<dbReference type="AlphaFoldDB" id="A0A178FK95"/>
<dbReference type="Proteomes" id="UP000243519">
    <property type="component" value="Unassembled WGS sequence"/>
</dbReference>
<sequence>MSSAEPQAAQEQEDQSPKRKWSASRSASTGSIFSFYQLVTYYSEGLSGLQPIEASSDGKSLKLGFYWLDKRQTERSAETVDVMDSGYIRITANKKLIEHGGDVSPKSRWRYDKAAEQIAALSSSILKTTISSHSSKSCSGHTSIMINLGGKKIQGCVLG</sequence>
<feature type="region of interest" description="Disordered" evidence="1">
    <location>
        <begin position="1"/>
        <end position="24"/>
    </location>
</feature>
<name>A0A178FK95_TRIVO</name>